<dbReference type="OrthoDB" id="2453885at2"/>
<dbReference type="AlphaFoldDB" id="I8TTC8"/>
<dbReference type="EMBL" id="CP010978">
    <property type="protein sequence ID" value="AJQ29641.1"/>
    <property type="molecule type" value="Genomic_DNA"/>
</dbReference>
<dbReference type="Proteomes" id="UP000005361">
    <property type="component" value="Chromosome"/>
</dbReference>
<protein>
    <submittedName>
        <fullName evidence="1">Uncharacterized protein</fullName>
    </submittedName>
</protein>
<sequence length="91" mass="10722">MSNKDELKKQVKEVIKYLEEKYKINEEKGVLELIHKRYINALNLLECNEANKDNLYILGGVRAYLDSYSDYDNPLLSEMGKAEELVQELFY</sequence>
<proteinExistence type="predicted"/>
<reference evidence="2" key="2">
    <citation type="submission" date="2015-02" db="EMBL/GenBank/DDBJ databases">
        <title>Complete Genome Sequence of Pelosinus fermentans JBW45.</title>
        <authorList>
            <person name="De Leon K.B."/>
            <person name="Utturkar S.M."/>
            <person name="Camilleri L.B."/>
            <person name="Arkin A.P."/>
            <person name="Fields M.W."/>
            <person name="Brown S.D."/>
            <person name="Wall J.D."/>
        </authorList>
    </citation>
    <scope>NUCLEOTIDE SEQUENCE [LARGE SCALE GENOMIC DNA]</scope>
    <source>
        <strain evidence="2">JBW45</strain>
    </source>
</reference>
<dbReference type="STRING" id="1192197.JBW_04310"/>
<name>I8TTC8_9FIRM</name>
<dbReference type="RefSeq" id="WP_007960134.1">
    <property type="nucleotide sequence ID" value="NZ_CP010978.1"/>
</dbReference>
<evidence type="ECO:0000313" key="1">
    <source>
        <dbReference type="EMBL" id="AJQ29641.1"/>
    </source>
</evidence>
<reference evidence="1 2" key="1">
    <citation type="journal article" date="2015" name="Genome Announc.">
        <title>Complete Genome Sequence of Pelosinus fermentans JBW45, a Member of a Remarkably Competitive Group of Negativicutes in the Firmicutes Phylum.</title>
        <authorList>
            <person name="De Leon K.B."/>
            <person name="Utturkar S.M."/>
            <person name="Camilleri L.B."/>
            <person name="Elias D.A."/>
            <person name="Arkin A.P."/>
            <person name="Fields M.W."/>
            <person name="Brown S.D."/>
            <person name="Wall J.D."/>
        </authorList>
    </citation>
    <scope>NUCLEOTIDE SEQUENCE [LARGE SCALE GENOMIC DNA]</scope>
    <source>
        <strain evidence="1 2">JBW45</strain>
    </source>
</reference>
<dbReference type="HOGENOM" id="CLU_188901_0_0_9"/>
<gene>
    <name evidence="1" type="ORF">JBW_04310</name>
</gene>
<organism evidence="1 2">
    <name type="scientific">Pelosinus fermentans JBW45</name>
    <dbReference type="NCBI Taxonomy" id="1192197"/>
    <lineage>
        <taxon>Bacteria</taxon>
        <taxon>Bacillati</taxon>
        <taxon>Bacillota</taxon>
        <taxon>Negativicutes</taxon>
        <taxon>Selenomonadales</taxon>
        <taxon>Sporomusaceae</taxon>
        <taxon>Pelosinus</taxon>
    </lineage>
</organism>
<accession>I8TTC8</accession>
<evidence type="ECO:0000313" key="2">
    <source>
        <dbReference type="Proteomes" id="UP000005361"/>
    </source>
</evidence>
<dbReference type="KEGG" id="pft:JBW_04310"/>